<gene>
    <name evidence="2" type="ORF">BCR44DRAFT_1433206</name>
</gene>
<sequence length="99" mass="11053">MQSSPVFFVSLVVNLVVSQHTFRPAGPLLIMSNACYGFQTLLPSVTRAFSTLTLSSGNFLHYLTSRFLDRSQSSRCRCIVFCPHWEADIPLHGGFPCQI</sequence>
<keyword evidence="1" id="KW-0732">Signal</keyword>
<protein>
    <recommendedName>
        <fullName evidence="4">Secreted protein</fullName>
    </recommendedName>
</protein>
<feature type="non-terminal residue" evidence="2">
    <location>
        <position position="99"/>
    </location>
</feature>
<dbReference type="AlphaFoldDB" id="A0A1Y2HMU6"/>
<evidence type="ECO:0000313" key="2">
    <source>
        <dbReference type="EMBL" id="ORZ35937.1"/>
    </source>
</evidence>
<proteinExistence type="predicted"/>
<feature type="chain" id="PRO_5012621269" description="Secreted protein" evidence="1">
    <location>
        <begin position="19"/>
        <end position="99"/>
    </location>
</feature>
<reference evidence="2 3" key="1">
    <citation type="submission" date="2016-07" db="EMBL/GenBank/DDBJ databases">
        <title>Pervasive Adenine N6-methylation of Active Genes in Fungi.</title>
        <authorList>
            <consortium name="DOE Joint Genome Institute"/>
            <person name="Mondo S.J."/>
            <person name="Dannebaum R.O."/>
            <person name="Kuo R.C."/>
            <person name="Labutti K."/>
            <person name="Haridas S."/>
            <person name="Kuo A."/>
            <person name="Salamov A."/>
            <person name="Ahrendt S.R."/>
            <person name="Lipzen A."/>
            <person name="Sullivan W."/>
            <person name="Andreopoulos W.B."/>
            <person name="Clum A."/>
            <person name="Lindquist E."/>
            <person name="Daum C."/>
            <person name="Ramamoorthy G.K."/>
            <person name="Gryganskyi A."/>
            <person name="Culley D."/>
            <person name="Magnuson J.K."/>
            <person name="James T.Y."/>
            <person name="O'Malley M.A."/>
            <person name="Stajich J.E."/>
            <person name="Spatafora J.W."/>
            <person name="Visel A."/>
            <person name="Grigoriev I.V."/>
        </authorList>
    </citation>
    <scope>NUCLEOTIDE SEQUENCE [LARGE SCALE GENOMIC DNA]</scope>
    <source>
        <strain evidence="2 3">PL171</strain>
    </source>
</reference>
<evidence type="ECO:0008006" key="4">
    <source>
        <dbReference type="Google" id="ProtNLM"/>
    </source>
</evidence>
<keyword evidence="3" id="KW-1185">Reference proteome</keyword>
<dbReference type="Proteomes" id="UP000193411">
    <property type="component" value="Unassembled WGS sequence"/>
</dbReference>
<evidence type="ECO:0000256" key="1">
    <source>
        <dbReference type="SAM" id="SignalP"/>
    </source>
</evidence>
<organism evidence="2 3">
    <name type="scientific">Catenaria anguillulae PL171</name>
    <dbReference type="NCBI Taxonomy" id="765915"/>
    <lineage>
        <taxon>Eukaryota</taxon>
        <taxon>Fungi</taxon>
        <taxon>Fungi incertae sedis</taxon>
        <taxon>Blastocladiomycota</taxon>
        <taxon>Blastocladiomycetes</taxon>
        <taxon>Blastocladiales</taxon>
        <taxon>Catenariaceae</taxon>
        <taxon>Catenaria</taxon>
    </lineage>
</organism>
<accession>A0A1Y2HMU6</accession>
<dbReference type="EMBL" id="MCFL01000019">
    <property type="protein sequence ID" value="ORZ35937.1"/>
    <property type="molecule type" value="Genomic_DNA"/>
</dbReference>
<feature type="signal peptide" evidence="1">
    <location>
        <begin position="1"/>
        <end position="18"/>
    </location>
</feature>
<evidence type="ECO:0000313" key="3">
    <source>
        <dbReference type="Proteomes" id="UP000193411"/>
    </source>
</evidence>
<comment type="caution">
    <text evidence="2">The sequence shown here is derived from an EMBL/GenBank/DDBJ whole genome shotgun (WGS) entry which is preliminary data.</text>
</comment>
<name>A0A1Y2HMU6_9FUNG</name>